<keyword evidence="2" id="KW-1185">Reference proteome</keyword>
<dbReference type="EMBL" id="AZHW01000743">
    <property type="protein sequence ID" value="ETW96783.1"/>
    <property type="molecule type" value="Genomic_DNA"/>
</dbReference>
<dbReference type="HOGENOM" id="CLU_1346844_0_0_7"/>
<dbReference type="Proteomes" id="UP000019141">
    <property type="component" value="Unassembled WGS sequence"/>
</dbReference>
<dbReference type="InterPro" id="IPR029058">
    <property type="entry name" value="AB_hydrolase_fold"/>
</dbReference>
<dbReference type="AlphaFoldDB" id="W4LFE9"/>
<accession>W4LFE9</accession>
<evidence type="ECO:0008006" key="3">
    <source>
        <dbReference type="Google" id="ProtNLM"/>
    </source>
</evidence>
<evidence type="ECO:0000313" key="2">
    <source>
        <dbReference type="Proteomes" id="UP000019141"/>
    </source>
</evidence>
<name>W4LFE9_ENTF1</name>
<sequence length="203" mass="22792">MRAYAILETQITTHFLSTHYDLVVGYTWPGGDDVFDYDAPKARTSLVGPRLTRLISQMSPIISSLDVMTHSMGAHVIFKALQQPGIRIRHHFATASAVDNEALEQGERYHHSSNACDVNFVFHSKNDAVLRFGYRTLEWDRALGHSGPENPAGTRDNVKIINCKRVIHRHGGYKYSGPVFQFIQSALNEANPGQLPKFTQLND</sequence>
<protein>
    <recommendedName>
        <fullName evidence="3">Alpha/beta hydrolase</fullName>
    </recommendedName>
</protein>
<dbReference type="InterPro" id="IPR010297">
    <property type="entry name" value="DUF900_hydrolase"/>
</dbReference>
<comment type="caution">
    <text evidence="1">The sequence shown here is derived from an EMBL/GenBank/DDBJ whole genome shotgun (WGS) entry which is preliminary data.</text>
</comment>
<dbReference type="SUPFAM" id="SSF53474">
    <property type="entry name" value="alpha/beta-Hydrolases"/>
    <property type="match status" value="1"/>
</dbReference>
<proteinExistence type="predicted"/>
<evidence type="ECO:0000313" key="1">
    <source>
        <dbReference type="EMBL" id="ETW96783.1"/>
    </source>
</evidence>
<reference evidence="1 2" key="1">
    <citation type="journal article" date="2014" name="Nature">
        <title>An environmental bacterial taxon with a large and distinct metabolic repertoire.</title>
        <authorList>
            <person name="Wilson M.C."/>
            <person name="Mori T."/>
            <person name="Ruckert C."/>
            <person name="Uria A.R."/>
            <person name="Helf M.J."/>
            <person name="Takada K."/>
            <person name="Gernert C."/>
            <person name="Steffens U.A."/>
            <person name="Heycke N."/>
            <person name="Schmitt S."/>
            <person name="Rinke C."/>
            <person name="Helfrich E.J."/>
            <person name="Brachmann A.O."/>
            <person name="Gurgui C."/>
            <person name="Wakimoto T."/>
            <person name="Kracht M."/>
            <person name="Crusemann M."/>
            <person name="Hentschel U."/>
            <person name="Abe I."/>
            <person name="Matsunaga S."/>
            <person name="Kalinowski J."/>
            <person name="Takeyama H."/>
            <person name="Piel J."/>
        </authorList>
    </citation>
    <scope>NUCLEOTIDE SEQUENCE [LARGE SCALE GENOMIC DNA]</scope>
    <source>
        <strain evidence="2">TSY1</strain>
    </source>
</reference>
<dbReference type="Pfam" id="PF05990">
    <property type="entry name" value="DUF900"/>
    <property type="match status" value="1"/>
</dbReference>
<organism evidence="1 2">
    <name type="scientific">Entotheonella factor</name>
    <dbReference type="NCBI Taxonomy" id="1429438"/>
    <lineage>
        <taxon>Bacteria</taxon>
        <taxon>Pseudomonadati</taxon>
        <taxon>Nitrospinota/Tectimicrobiota group</taxon>
        <taxon>Candidatus Tectimicrobiota</taxon>
        <taxon>Candidatus Entotheonellia</taxon>
        <taxon>Candidatus Entotheonellales</taxon>
        <taxon>Candidatus Entotheonellaceae</taxon>
        <taxon>Candidatus Entotheonella</taxon>
    </lineage>
</organism>
<gene>
    <name evidence="1" type="ORF">ETSY1_25215</name>
</gene>